<dbReference type="EMBL" id="LSBA01000005">
    <property type="protein sequence ID" value="KXZ22377.1"/>
    <property type="molecule type" value="Genomic_DNA"/>
</dbReference>
<evidence type="ECO:0000313" key="2">
    <source>
        <dbReference type="Proteomes" id="UP000075430"/>
    </source>
</evidence>
<organism evidence="1 2">
    <name type="scientific">Bacillus nakamurai</name>
    <dbReference type="NCBI Taxonomy" id="1793963"/>
    <lineage>
        <taxon>Bacteria</taxon>
        <taxon>Bacillati</taxon>
        <taxon>Bacillota</taxon>
        <taxon>Bacilli</taxon>
        <taxon>Bacillales</taxon>
        <taxon>Bacillaceae</taxon>
        <taxon>Bacillus</taxon>
    </lineage>
</organism>
<protein>
    <submittedName>
        <fullName evidence="1">Uncharacterized protein</fullName>
    </submittedName>
</protein>
<evidence type="ECO:0000313" key="1">
    <source>
        <dbReference type="EMBL" id="KXZ22377.1"/>
    </source>
</evidence>
<dbReference type="STRING" id="1793963.AXI58_10325"/>
<proteinExistence type="predicted"/>
<dbReference type="Proteomes" id="UP000075430">
    <property type="component" value="Unassembled WGS sequence"/>
</dbReference>
<gene>
    <name evidence="1" type="ORF">AXI58_10325</name>
</gene>
<sequence length="78" mass="9103">MKNLCCETCGLDTHENTTPIFEKPLRFAFRSDIKQLEQNTDDHRKQENICLDCFTAELQQVSKDCKTRCKFKSKESGQ</sequence>
<comment type="caution">
    <text evidence="1">The sequence shown here is derived from an EMBL/GenBank/DDBJ whole genome shotgun (WGS) entry which is preliminary data.</text>
</comment>
<accession>A0A150FAV6</accession>
<keyword evidence="2" id="KW-1185">Reference proteome</keyword>
<dbReference type="AlphaFoldDB" id="A0A150FAV6"/>
<reference evidence="2" key="1">
    <citation type="submission" date="2016-02" db="EMBL/GenBank/DDBJ databases">
        <authorList>
            <person name="Dunlap C."/>
        </authorList>
    </citation>
    <scope>NUCLEOTIDE SEQUENCE [LARGE SCALE GENOMIC DNA]</scope>
    <source>
        <strain evidence="2">NRRL B-41092</strain>
    </source>
</reference>
<name>A0A150FAV6_9BACI</name>